<name>A0A5Q0LCQ7_9ACTN</name>
<proteinExistence type="predicted"/>
<gene>
    <name evidence="1" type="ORF">GFH48_16855</name>
</gene>
<protein>
    <submittedName>
        <fullName evidence="1">Uncharacterized protein</fullName>
    </submittedName>
</protein>
<sequence length="127" mass="12807">MGMADEQAAGRGSINISGVSGAFAIGDGNNVVNQPGAAAPRRDPAQEELLRQVRELRADLGRLVASSQTAGLDTELAVAQAEIEESGRAGQSRLTRLRQALTDAGALTGLLASAGAVAESVAALLGN</sequence>
<reference evidence="1 2" key="1">
    <citation type="submission" date="2019-10" db="EMBL/GenBank/DDBJ databases">
        <title>A novel species.</title>
        <authorList>
            <person name="Gao J."/>
        </authorList>
    </citation>
    <scope>NUCLEOTIDE SEQUENCE [LARGE SCALE GENOMIC DNA]</scope>
    <source>
        <strain evidence="1 2">QMT-28</strain>
    </source>
</reference>
<evidence type="ECO:0000313" key="2">
    <source>
        <dbReference type="Proteomes" id="UP000326179"/>
    </source>
</evidence>
<organism evidence="1 2">
    <name type="scientific">Streptomyces fagopyri</name>
    <dbReference type="NCBI Taxonomy" id="2662397"/>
    <lineage>
        <taxon>Bacteria</taxon>
        <taxon>Bacillati</taxon>
        <taxon>Actinomycetota</taxon>
        <taxon>Actinomycetes</taxon>
        <taxon>Kitasatosporales</taxon>
        <taxon>Streptomycetaceae</taxon>
        <taxon>Streptomyces</taxon>
    </lineage>
</organism>
<dbReference type="Proteomes" id="UP000326179">
    <property type="component" value="Chromosome"/>
</dbReference>
<accession>A0A5Q0LCQ7</accession>
<keyword evidence="2" id="KW-1185">Reference proteome</keyword>
<dbReference type="EMBL" id="CP045643">
    <property type="protein sequence ID" value="QFZ74711.1"/>
    <property type="molecule type" value="Genomic_DNA"/>
</dbReference>
<dbReference type="KEGG" id="sfy:GFH48_16855"/>
<dbReference type="AlphaFoldDB" id="A0A5Q0LCQ7"/>
<evidence type="ECO:0000313" key="1">
    <source>
        <dbReference type="EMBL" id="QFZ74711.1"/>
    </source>
</evidence>